<reference evidence="2 3" key="1">
    <citation type="submission" date="2017-12" db="EMBL/GenBank/DDBJ databases">
        <title>Sequencing, de novo assembly and annotation of complete genome of a new Thraustochytrid species, strain FCC1311.</title>
        <authorList>
            <person name="Sedici K."/>
            <person name="Godart F."/>
            <person name="Aiese Cigliano R."/>
            <person name="Sanseverino W."/>
            <person name="Barakat M."/>
            <person name="Ortet P."/>
            <person name="Marechal E."/>
            <person name="Cagnac O."/>
            <person name="Amato A."/>
        </authorList>
    </citation>
    <scope>NUCLEOTIDE SEQUENCE [LARGE SCALE GENOMIC DNA]</scope>
</reference>
<dbReference type="Proteomes" id="UP000241890">
    <property type="component" value="Unassembled WGS sequence"/>
</dbReference>
<feature type="region of interest" description="Disordered" evidence="1">
    <location>
        <begin position="190"/>
        <end position="260"/>
    </location>
</feature>
<evidence type="ECO:0000313" key="3">
    <source>
        <dbReference type="Proteomes" id="UP000241890"/>
    </source>
</evidence>
<organism evidence="2 3">
    <name type="scientific">Hondaea fermentalgiana</name>
    <dbReference type="NCBI Taxonomy" id="2315210"/>
    <lineage>
        <taxon>Eukaryota</taxon>
        <taxon>Sar</taxon>
        <taxon>Stramenopiles</taxon>
        <taxon>Bigyra</taxon>
        <taxon>Labyrinthulomycetes</taxon>
        <taxon>Thraustochytrida</taxon>
        <taxon>Thraustochytriidae</taxon>
        <taxon>Hondaea</taxon>
    </lineage>
</organism>
<dbReference type="EMBL" id="BEYU01000012">
    <property type="protein sequence ID" value="GBG25452.1"/>
    <property type="molecule type" value="Genomic_DNA"/>
</dbReference>
<feature type="region of interest" description="Disordered" evidence="1">
    <location>
        <begin position="1"/>
        <end position="44"/>
    </location>
</feature>
<gene>
    <name evidence="2" type="ORF">FCC1311_016702</name>
</gene>
<evidence type="ECO:0000256" key="1">
    <source>
        <dbReference type="SAM" id="MobiDB-lite"/>
    </source>
</evidence>
<comment type="caution">
    <text evidence="2">The sequence shown here is derived from an EMBL/GenBank/DDBJ whole genome shotgun (WGS) entry which is preliminary data.</text>
</comment>
<proteinExistence type="predicted"/>
<keyword evidence="3" id="KW-1185">Reference proteome</keyword>
<protein>
    <submittedName>
        <fullName evidence="2">Uncharacterized protein</fullName>
    </submittedName>
</protein>
<feature type="compositionally biased region" description="Polar residues" evidence="1">
    <location>
        <begin position="8"/>
        <end position="18"/>
    </location>
</feature>
<dbReference type="AlphaFoldDB" id="A0A2R5G368"/>
<name>A0A2R5G368_9STRA</name>
<sequence>MSKIETAAKSNAQAGHQQNQHKRKKVTNSRNKGVVRKAAVAPSQAQGEVPFDLMDARGKIEALLKGIHAVETARPDPALGGLAPPSSSHEHEFQLPATVCELSEMARPDLERACVQLDITDFHAKPDRDLIALIALRGPYGKDGKMYAVRKVRELVQSVDCLLREIGLVRPDGPAVVDILDARFKNLKRAKDARPKKRMRTDARNTSDETAASDATESDADGARLPGASHGGSDSPTPQAMDAQSRSSSTSKSTCSAASASSIPPFLGAPATLHHHLKEAEPKLRVDTTALNLQQLQQLQQVARQSAQAPVGNFGNHMPLPSFLQNALPVQVVNSPLVFPWLQNMQHQVQPGSQPSAS</sequence>
<dbReference type="InParanoid" id="A0A2R5G368"/>
<accession>A0A2R5G368</accession>
<evidence type="ECO:0000313" key="2">
    <source>
        <dbReference type="EMBL" id="GBG25452.1"/>
    </source>
</evidence>
<feature type="compositionally biased region" description="Low complexity" evidence="1">
    <location>
        <begin position="243"/>
        <end position="260"/>
    </location>
</feature>